<comment type="catalytic activity">
    <reaction evidence="6">
        <text>isochorismate + 2-oxoglutarate + H(+) = 5-enolpyruvoyl-6-hydroxy-2-succinyl-cyclohex-3-ene-1-carboxylate + CO2</text>
        <dbReference type="Rhea" id="RHEA:25593"/>
        <dbReference type="ChEBI" id="CHEBI:15378"/>
        <dbReference type="ChEBI" id="CHEBI:16526"/>
        <dbReference type="ChEBI" id="CHEBI:16810"/>
        <dbReference type="ChEBI" id="CHEBI:29780"/>
        <dbReference type="ChEBI" id="CHEBI:58818"/>
        <dbReference type="EC" id="2.2.1.9"/>
    </reaction>
</comment>
<reference evidence="10" key="1">
    <citation type="journal article" date="2019" name="Int. J. Syst. Evol. Microbiol.">
        <title>The Global Catalogue of Microorganisms (GCM) 10K type strain sequencing project: providing services to taxonomists for standard genome sequencing and annotation.</title>
        <authorList>
            <consortium name="The Broad Institute Genomics Platform"/>
            <consortium name="The Broad Institute Genome Sequencing Center for Infectious Disease"/>
            <person name="Wu L."/>
            <person name="Ma J."/>
        </authorList>
    </citation>
    <scope>NUCLEOTIDE SEQUENCE [LARGE SCALE GENOMIC DNA]</scope>
    <source>
        <strain evidence="10">JCM 31920</strain>
    </source>
</reference>
<keyword evidence="6" id="KW-0474">Menaquinone biosynthesis</keyword>
<comment type="function">
    <text evidence="6">Catalyzes the thiamine diphosphate-dependent decarboxylation of 2-oxoglutarate and the subsequent addition of the resulting succinic semialdehyde-thiamine pyrophosphate anion to isochorismate to yield 2-succinyl-5-enolpyruvyl-6-hydroxy-3-cyclohexene-1-carboxylate (SEPHCHC).</text>
</comment>
<comment type="caution">
    <text evidence="9">The sequence shown here is derived from an EMBL/GenBank/DDBJ whole genome shotgun (WGS) entry which is preliminary data.</text>
</comment>
<keyword evidence="5 6" id="KW-0464">Manganese</keyword>
<dbReference type="Proteomes" id="UP001501508">
    <property type="component" value="Unassembled WGS sequence"/>
</dbReference>
<keyword evidence="10" id="KW-1185">Reference proteome</keyword>
<organism evidence="9 10">
    <name type="scientific">Ravibacter arvi</name>
    <dbReference type="NCBI Taxonomy" id="2051041"/>
    <lineage>
        <taxon>Bacteria</taxon>
        <taxon>Pseudomonadati</taxon>
        <taxon>Bacteroidota</taxon>
        <taxon>Cytophagia</taxon>
        <taxon>Cytophagales</taxon>
        <taxon>Spirosomataceae</taxon>
        <taxon>Ravibacter</taxon>
    </lineage>
</organism>
<evidence type="ECO:0000256" key="5">
    <source>
        <dbReference type="ARBA" id="ARBA00023211"/>
    </source>
</evidence>
<dbReference type="InterPro" id="IPR029061">
    <property type="entry name" value="THDP-binding"/>
</dbReference>
<dbReference type="InterPro" id="IPR012001">
    <property type="entry name" value="Thiamin_PyroP_enz_TPP-bd_dom"/>
</dbReference>
<dbReference type="RefSeq" id="WP_345026464.1">
    <property type="nucleotide sequence ID" value="NZ_BAABEY010000002.1"/>
</dbReference>
<dbReference type="Pfam" id="PF02775">
    <property type="entry name" value="TPP_enzyme_C"/>
    <property type="match status" value="1"/>
</dbReference>
<keyword evidence="2 6" id="KW-0479">Metal-binding</keyword>
<dbReference type="CDD" id="cd07037">
    <property type="entry name" value="TPP_PYR_MenD"/>
    <property type="match status" value="1"/>
</dbReference>
<dbReference type="NCBIfam" id="TIGR00173">
    <property type="entry name" value="menD"/>
    <property type="match status" value="1"/>
</dbReference>
<dbReference type="PANTHER" id="PTHR42916:SF1">
    <property type="entry name" value="PROTEIN PHYLLO, CHLOROPLASTIC"/>
    <property type="match status" value="1"/>
</dbReference>
<dbReference type="Gene3D" id="3.40.50.970">
    <property type="match status" value="2"/>
</dbReference>
<dbReference type="PANTHER" id="PTHR42916">
    <property type="entry name" value="2-SUCCINYL-5-ENOLPYRUVYL-6-HYDROXY-3-CYCLOHEXENE-1-CARBOXYLATE SYNTHASE"/>
    <property type="match status" value="1"/>
</dbReference>
<keyword evidence="4 6" id="KW-0786">Thiamine pyrophosphate</keyword>
<evidence type="ECO:0000256" key="2">
    <source>
        <dbReference type="ARBA" id="ARBA00022723"/>
    </source>
</evidence>
<evidence type="ECO:0000256" key="6">
    <source>
        <dbReference type="HAMAP-Rule" id="MF_01659"/>
    </source>
</evidence>
<dbReference type="SUPFAM" id="SSF52518">
    <property type="entry name" value="Thiamin diphosphate-binding fold (THDP-binding)"/>
    <property type="match status" value="2"/>
</dbReference>
<keyword evidence="3 6" id="KW-0460">Magnesium</keyword>
<evidence type="ECO:0000256" key="3">
    <source>
        <dbReference type="ARBA" id="ARBA00022842"/>
    </source>
</evidence>
<dbReference type="InterPro" id="IPR004433">
    <property type="entry name" value="MenaQ_synth_MenD"/>
</dbReference>
<gene>
    <name evidence="6 9" type="primary">menD</name>
    <name evidence="9" type="ORF">GCM10023091_05160</name>
</gene>
<name>A0ABP8LP99_9BACT</name>
<feature type="domain" description="Thiamine pyrophosphate enzyme N-terminal TPP-binding" evidence="8">
    <location>
        <begin position="10"/>
        <end position="114"/>
    </location>
</feature>
<dbReference type="InterPro" id="IPR011766">
    <property type="entry name" value="TPP_enzyme_TPP-bd"/>
</dbReference>
<dbReference type="Gene3D" id="3.40.50.1220">
    <property type="entry name" value="TPP-binding domain"/>
    <property type="match status" value="1"/>
</dbReference>
<comment type="similarity">
    <text evidence="6">Belongs to the TPP enzyme family. MenD subfamily.</text>
</comment>
<accession>A0ABP8LP99</accession>
<dbReference type="EC" id="2.2.1.9" evidence="6"/>
<evidence type="ECO:0000259" key="7">
    <source>
        <dbReference type="Pfam" id="PF02775"/>
    </source>
</evidence>
<comment type="cofactor">
    <cofactor evidence="6">
        <name>Mg(2+)</name>
        <dbReference type="ChEBI" id="CHEBI:18420"/>
    </cofactor>
    <cofactor evidence="6">
        <name>Mn(2+)</name>
        <dbReference type="ChEBI" id="CHEBI:29035"/>
    </cofactor>
</comment>
<comment type="pathway">
    <text evidence="6">Quinol/quinone metabolism; menaquinone biosynthesis.</text>
</comment>
<evidence type="ECO:0000256" key="1">
    <source>
        <dbReference type="ARBA" id="ARBA00022679"/>
    </source>
</evidence>
<dbReference type="Pfam" id="PF02776">
    <property type="entry name" value="TPP_enzyme_N"/>
    <property type="match status" value="1"/>
</dbReference>
<protein>
    <recommendedName>
        <fullName evidence="6">2-succinyl-5-enolpyruvyl-6-hydroxy-3-cyclohexene-1-carboxylate synthase</fullName>
        <shortName evidence="6">SEPHCHC synthase</shortName>
        <ecNumber evidence="6">2.2.1.9</ecNumber>
    </recommendedName>
    <alternativeName>
        <fullName evidence="6">Menaquinone biosynthesis protein MenD</fullName>
    </alternativeName>
</protein>
<evidence type="ECO:0000256" key="4">
    <source>
        <dbReference type="ARBA" id="ARBA00023052"/>
    </source>
</evidence>
<evidence type="ECO:0000259" key="8">
    <source>
        <dbReference type="Pfam" id="PF02776"/>
    </source>
</evidence>
<comment type="pathway">
    <text evidence="6">Quinol/quinone metabolism; 1,4-dihydroxy-2-naphthoate biosynthesis; 1,4-dihydroxy-2-naphthoate from chorismate: step 2/7.</text>
</comment>
<dbReference type="PIRSF" id="PIRSF004983">
    <property type="entry name" value="MenD"/>
    <property type="match status" value="1"/>
</dbReference>
<evidence type="ECO:0000313" key="9">
    <source>
        <dbReference type="EMBL" id="GAA4432682.1"/>
    </source>
</evidence>
<proteinExistence type="inferred from homology"/>
<comment type="cofactor">
    <cofactor evidence="6">
        <name>thiamine diphosphate</name>
        <dbReference type="ChEBI" id="CHEBI:58937"/>
    </cofactor>
    <text evidence="6">Binds 1 thiamine pyrophosphate per subunit.</text>
</comment>
<sequence length="575" mass="63563">MAVVQQVVDLVDILARHGLTHAVVCPGSRSAAITLSFARTNSIKTVVSIDERTAGFIALGLALELRKPVALVCTSGTAAYNFAPAVAEAFFQQIPLLVITADRPPEWVHQQDGQTIYQGGMFGGHVKKSFTFPVDTVHSDSSWFANRISNDAFLTAAAIPAGPVHINVPVREPFYPEEGERLVPGRNRLIESLAPLPALSVQNWHRLQDEWDEAEKILIAGGQGQFSADLVRTLAQITEEWEVPVLGDVTANLGNHPDFISMQDVFLDESAEDSLVPDLLVTFGQSFLSKKFKAFLRRHPSVQHWHIGIETHLVDAFQSLTLRIPLSPDIFFSKMLEDIDYKRFVEKDEMHDDSYKQKWLTKERLAARVVNEQINGNLTLLNDLTVVQKVLSELPEDVTLHFGNSMPVRYANLLRRLGLVQAVWANRGTSGIDGCVSTAIGAAMATGKPVCLVVGDVTFLYDRNGFLIDDFPANLKVVVLNNGGGNIFRLIDGPRRQPELTRFFETGHRHTAESTAKDAGLPYFAVTDVGELSGSLSNFIKTEGPAILEVFTVPEENARLARERAERFSQARQHP</sequence>
<comment type="subunit">
    <text evidence="6">Homodimer.</text>
</comment>
<keyword evidence="1 6" id="KW-0808">Transferase</keyword>
<dbReference type="CDD" id="cd02009">
    <property type="entry name" value="TPP_SHCHC_synthase"/>
    <property type="match status" value="1"/>
</dbReference>
<dbReference type="EMBL" id="BAABEY010000002">
    <property type="protein sequence ID" value="GAA4432682.1"/>
    <property type="molecule type" value="Genomic_DNA"/>
</dbReference>
<dbReference type="HAMAP" id="MF_01659">
    <property type="entry name" value="MenD"/>
    <property type="match status" value="1"/>
</dbReference>
<evidence type="ECO:0000313" key="10">
    <source>
        <dbReference type="Proteomes" id="UP001501508"/>
    </source>
</evidence>
<feature type="domain" description="Thiamine pyrophosphate enzyme TPP-binding" evidence="7">
    <location>
        <begin position="435"/>
        <end position="550"/>
    </location>
</feature>